<protein>
    <submittedName>
        <fullName evidence="3">Uncharacterized protein</fullName>
    </submittedName>
</protein>
<keyword evidence="2" id="KW-0732">Signal</keyword>
<evidence type="ECO:0000256" key="1">
    <source>
        <dbReference type="SAM" id="MobiDB-lite"/>
    </source>
</evidence>
<feature type="compositionally biased region" description="Acidic residues" evidence="1">
    <location>
        <begin position="635"/>
        <end position="656"/>
    </location>
</feature>
<dbReference type="Proteomes" id="UP001281761">
    <property type="component" value="Unassembled WGS sequence"/>
</dbReference>
<feature type="chain" id="PRO_5047402778" evidence="2">
    <location>
        <begin position="22"/>
        <end position="1336"/>
    </location>
</feature>
<comment type="caution">
    <text evidence="3">The sequence shown here is derived from an EMBL/GenBank/DDBJ whole genome shotgun (WGS) entry which is preliminary data.</text>
</comment>
<feature type="region of interest" description="Disordered" evidence="1">
    <location>
        <begin position="632"/>
        <end position="661"/>
    </location>
</feature>
<name>A0ABQ9YE01_9EUKA</name>
<sequence length="1336" mass="145831">MLPILLQFCVILSHTILYLNSESGTARLPNLASIFDEQFVEPSQNSYNPSISVYLSEYKYQGANVLIADRTFSLASQSSATIIFADNSKTESTTTTLSSMPSKNAKPTSILVLQNSTVSLQHLSFIIHRDMNAIQNKNVACALLTESHLTSSNCVFEISGSTPPFIVTSSSSVSLISNTFKSTSGPIPSITCIDSDTDQPITLDTSVVSLMLESVEVATAKSFLISTISSNSHVFLNTAVSSAVFNNVSSSHPFERATNGLTIRQQMHQTRLTNVDNALEGTILSSPSNSLYFGVGNSTFIDCMNEEESQSKTNPNDVNVTGTFNVTKNTASQFTLDAEGEYVVLFASCKFFIETPSSSTYSIITIKNFMGNATFLNTEFEVNGSSSTQQAVYFTSVYGAPSRLNVFSSRFYFSSTHPSGASGGILRIVSGATVTISDCIMTALESDKPSLVNAIYATSFHGPILIASTEFSKLRFSSEGGVFYMDYGVTHCTDCLFEGNEAKTLGGVLRSQNAIHYFHRCMFRNNLANTRGGVFRLSSPKMVYYEDCHFEGNKALDTVAYRGNDIYYMGTTPKVFYTQTVVGCTSDSASSKIGYYYSSTSFGNLATENTLLPSRVTGKPALDFVLYVAIPVPEPEPEPEPTEDEPSERNQEEEECSKELPCETLQPALTRLTKAESPAINGKSMIDIGIGTFRAEATQILTSLEMVGKGWLVNSTAYTLLQSSGFEVVGAGNVSFRGLSLKPNQDYRQALVTISSNTAFLRLSNTRIECLADYPSPVLVLSGGQTQLYDTHFASISLTTSAAIQISGSASLETFIVTFNYISRASGNGGSCIDSTSTGFVNMTMTDARHCRSTGRAGCYDFEDLTSKAKVNLVDCLFIFNLANINPDGTVATPGMKFGHDYATTGLLAGNVVKDTATVRTRSSLNYHVLTNTTQSNLFYANVHYYGYATPMPFGERSAYGVHLADFTGFQVILDQMLKGTTQTMLRLTLVPGTSIPFDPIVVDGQNLQIYQPTVYPTDYTKPLALITSGTLYLYSINIQMQQEFSVPIIQVLNKNTKFQTNGLTFTANEFQVSHVPFVTSVDGTLVHTTIRFRPESFTFEGCSMYELKGGAVTLTQWLVNNIDSTTNGAIVNCVGTNITVSQGTFKNITAPNGAVFHVEMTEYNFIQATHAATTTYTETFTQCTAVGDGTVEAPTGKGGVFYIKGPSSAKLPLRFNTTDKNHARFENNKAQHGNDIYIEDTLYTDSQIAELTGFGGNSLSAYYRVVFEGKEDLEDKKEMERLNFFLEIPVISVNGTGTDSTDCKWTSSYCKTLGWGITLLHFRFKNQTHMPRLLI</sequence>
<reference evidence="3 4" key="1">
    <citation type="journal article" date="2022" name="bioRxiv">
        <title>Genomics of Preaxostyla Flagellates Illuminates Evolutionary Transitions and the Path Towards Mitochondrial Loss.</title>
        <authorList>
            <person name="Novak L.V.F."/>
            <person name="Treitli S.C."/>
            <person name="Pyrih J."/>
            <person name="Halakuc P."/>
            <person name="Pipaliya S.V."/>
            <person name="Vacek V."/>
            <person name="Brzon O."/>
            <person name="Soukal P."/>
            <person name="Eme L."/>
            <person name="Dacks J.B."/>
            <person name="Karnkowska A."/>
            <person name="Elias M."/>
            <person name="Hampl V."/>
        </authorList>
    </citation>
    <scope>NUCLEOTIDE SEQUENCE [LARGE SCALE GENOMIC DNA]</scope>
    <source>
        <strain evidence="3">NAU3</strain>
        <tissue evidence="3">Gut</tissue>
    </source>
</reference>
<dbReference type="SUPFAM" id="SSF51126">
    <property type="entry name" value="Pectin lyase-like"/>
    <property type="match status" value="1"/>
</dbReference>
<keyword evidence="4" id="KW-1185">Reference proteome</keyword>
<evidence type="ECO:0000256" key="2">
    <source>
        <dbReference type="SAM" id="SignalP"/>
    </source>
</evidence>
<feature type="signal peptide" evidence="2">
    <location>
        <begin position="1"/>
        <end position="21"/>
    </location>
</feature>
<proteinExistence type="predicted"/>
<dbReference type="EMBL" id="JARBJD010000013">
    <property type="protein sequence ID" value="KAK2961998.1"/>
    <property type="molecule type" value="Genomic_DNA"/>
</dbReference>
<accession>A0ABQ9YE01</accession>
<gene>
    <name evidence="3" type="ORF">BLNAU_3054</name>
</gene>
<evidence type="ECO:0000313" key="3">
    <source>
        <dbReference type="EMBL" id="KAK2961998.1"/>
    </source>
</evidence>
<dbReference type="InterPro" id="IPR011050">
    <property type="entry name" value="Pectin_lyase_fold/virulence"/>
</dbReference>
<evidence type="ECO:0000313" key="4">
    <source>
        <dbReference type="Proteomes" id="UP001281761"/>
    </source>
</evidence>
<organism evidence="3 4">
    <name type="scientific">Blattamonas nauphoetae</name>
    <dbReference type="NCBI Taxonomy" id="2049346"/>
    <lineage>
        <taxon>Eukaryota</taxon>
        <taxon>Metamonada</taxon>
        <taxon>Preaxostyla</taxon>
        <taxon>Oxymonadida</taxon>
        <taxon>Blattamonas</taxon>
    </lineage>
</organism>